<feature type="region of interest" description="Disordered" evidence="1">
    <location>
        <begin position="287"/>
        <end position="310"/>
    </location>
</feature>
<gene>
    <name evidence="2" type="ORF">HQ47_06680</name>
</gene>
<evidence type="ECO:0000313" key="2">
    <source>
        <dbReference type="EMBL" id="KGN73917.1"/>
    </source>
</evidence>
<dbReference type="InterPro" id="IPR025586">
    <property type="entry name" value="PcfJ"/>
</dbReference>
<feature type="compositionally biased region" description="Basic and acidic residues" evidence="1">
    <location>
        <begin position="287"/>
        <end position="303"/>
    </location>
</feature>
<keyword evidence="3" id="KW-1185">Reference proteome</keyword>
<evidence type="ECO:0000313" key="3">
    <source>
        <dbReference type="Proteomes" id="UP000030103"/>
    </source>
</evidence>
<evidence type="ECO:0000256" key="1">
    <source>
        <dbReference type="SAM" id="MobiDB-lite"/>
    </source>
</evidence>
<dbReference type="eggNOG" id="ENOG502Z9FZ">
    <property type="taxonomic scope" value="Bacteria"/>
</dbReference>
<name>A0A0A2E8H8_9PORP</name>
<sequence length="423" mass="50115">MKPRNKFQKQVAELSSQLPAITQAQKNWAFKHCFTHFAKRTAKGECTCLECGHTWMDKEHKRKRIICPHCGTALEVNTTRQRVFKQTEYLGIVTTFKEYQVLRFFYMHSYQKKGEQAGYFISEVVQRWMNAQGKSAVLARLRPMSCWYDTWQFGSNLEIRPDKDLYDIFPSAIYPRQKILPEIKRNGFKGEYHDLTPFELFHSILTNNKAETLLKTKQTGLLRHFVRIKYRNIENYWASLCICIRNGYTITDGSMWCDYVDMLCRLRKDIHSPKYVCPSDLKAEHDRRQSELRKQREKEEREQKRRKAMEDEERFQELKSKFFGISFTDGTIHVHVLESVQEHLEEGLALHHCVFEGGYYLKPQSLILSATVDGKRIETVEVSLETMRVVQCRGLCNQNSQYHERILKLVRRNMKQIRQRMAA</sequence>
<proteinExistence type="predicted"/>
<dbReference type="Proteomes" id="UP000030103">
    <property type="component" value="Unassembled WGS sequence"/>
</dbReference>
<accession>A0A0A2E8H8</accession>
<dbReference type="OrthoDB" id="700137at2"/>
<dbReference type="STRING" id="28115.HQ47_06680"/>
<protein>
    <submittedName>
        <fullName evidence="2">PcfJ-like protein</fullName>
    </submittedName>
</protein>
<comment type="caution">
    <text evidence="2">The sequence shown here is derived from an EMBL/GenBank/DDBJ whole genome shotgun (WGS) entry which is preliminary data.</text>
</comment>
<dbReference type="Pfam" id="PF14284">
    <property type="entry name" value="PcfJ"/>
    <property type="match status" value="1"/>
</dbReference>
<reference evidence="2 3" key="1">
    <citation type="submission" date="2014-09" db="EMBL/GenBank/DDBJ databases">
        <title>Draft Genome Sequence of Porphyromonas macacae COT-192_OH2859.</title>
        <authorList>
            <person name="Wallis C."/>
            <person name="Deusch O."/>
            <person name="O'Flynn C."/>
            <person name="Davis I."/>
            <person name="Horsfall A."/>
            <person name="Kirkwood N."/>
            <person name="Harris S."/>
            <person name="Eisen J.A."/>
            <person name="Coil D.A."/>
            <person name="Darling A.E."/>
            <person name="Jospin G."/>
            <person name="Alexiev A."/>
        </authorList>
    </citation>
    <scope>NUCLEOTIDE SEQUENCE [LARGE SCALE GENOMIC DNA]</scope>
    <source>
        <strain evidence="3">COT-192 OH2859</strain>
    </source>
</reference>
<dbReference type="RefSeq" id="WP_036874141.1">
    <property type="nucleotide sequence ID" value="NZ_JRFA01000017.1"/>
</dbReference>
<organism evidence="2 3">
    <name type="scientific">Porphyromonas macacae</name>
    <dbReference type="NCBI Taxonomy" id="28115"/>
    <lineage>
        <taxon>Bacteria</taxon>
        <taxon>Pseudomonadati</taxon>
        <taxon>Bacteroidota</taxon>
        <taxon>Bacteroidia</taxon>
        <taxon>Bacteroidales</taxon>
        <taxon>Porphyromonadaceae</taxon>
        <taxon>Porphyromonas</taxon>
    </lineage>
</organism>
<dbReference type="EMBL" id="JRFA01000017">
    <property type="protein sequence ID" value="KGN73917.1"/>
    <property type="molecule type" value="Genomic_DNA"/>
</dbReference>
<dbReference type="AlphaFoldDB" id="A0A0A2E8H8"/>